<proteinExistence type="predicted"/>
<dbReference type="Proteomes" id="UP000463138">
    <property type="component" value="Unassembled WGS sequence"/>
</dbReference>
<organism evidence="2 3">
    <name type="scientific">Halopseudomonas laoshanensis</name>
    <dbReference type="NCBI Taxonomy" id="2268758"/>
    <lineage>
        <taxon>Bacteria</taxon>
        <taxon>Pseudomonadati</taxon>
        <taxon>Pseudomonadota</taxon>
        <taxon>Gammaproteobacteria</taxon>
        <taxon>Pseudomonadales</taxon>
        <taxon>Pseudomonadaceae</taxon>
        <taxon>Halopseudomonas</taxon>
    </lineage>
</organism>
<dbReference type="InterPro" id="IPR021268">
    <property type="entry name" value="DUF2845"/>
</dbReference>
<dbReference type="AlphaFoldDB" id="A0A7V7GT20"/>
<evidence type="ECO:0000313" key="2">
    <source>
        <dbReference type="EMBL" id="KAA0694233.1"/>
    </source>
</evidence>
<sequence length="95" mass="10369">MAVVVGMLLASSAWASMRCADGILSTAEDIQSVLSKCGEPDSRAREPAEVDGYGALVPNAVPVERWVYGPQNGMYYHLRFVDGRLAQVRSRRSPQ</sequence>
<feature type="chain" id="PRO_5031550021" evidence="1">
    <location>
        <begin position="16"/>
        <end position="95"/>
    </location>
</feature>
<accession>A0A7V7GT20</accession>
<keyword evidence="3" id="KW-1185">Reference proteome</keyword>
<dbReference type="Pfam" id="PF11006">
    <property type="entry name" value="DUF2845"/>
    <property type="match status" value="1"/>
</dbReference>
<dbReference type="OrthoDB" id="6897087at2"/>
<reference evidence="2 3" key="1">
    <citation type="submission" date="2018-07" db="EMBL/GenBank/DDBJ databases">
        <title>Pseudomonas laoshanensis sp. nov., isolated from soil.</title>
        <authorList>
            <person name="Sun J."/>
            <person name="Yu L."/>
            <person name="Wang M."/>
            <person name="Zhang C."/>
        </authorList>
    </citation>
    <scope>NUCLEOTIDE SEQUENCE [LARGE SCALE GENOMIC DNA]</scope>
    <source>
        <strain evidence="2 3">Y22</strain>
    </source>
</reference>
<evidence type="ECO:0000256" key="1">
    <source>
        <dbReference type="SAM" id="SignalP"/>
    </source>
</evidence>
<comment type="caution">
    <text evidence="2">The sequence shown here is derived from an EMBL/GenBank/DDBJ whole genome shotgun (WGS) entry which is preliminary data.</text>
</comment>
<dbReference type="EMBL" id="QOVF01000003">
    <property type="protein sequence ID" value="KAA0694233.1"/>
    <property type="molecule type" value="Genomic_DNA"/>
</dbReference>
<gene>
    <name evidence="2" type="ORF">DT594_13105</name>
</gene>
<feature type="signal peptide" evidence="1">
    <location>
        <begin position="1"/>
        <end position="15"/>
    </location>
</feature>
<evidence type="ECO:0000313" key="3">
    <source>
        <dbReference type="Proteomes" id="UP000463138"/>
    </source>
</evidence>
<protein>
    <submittedName>
        <fullName evidence="2">DUF2845 domain-containing protein</fullName>
    </submittedName>
</protein>
<name>A0A7V7GT20_9GAMM</name>
<keyword evidence="1" id="KW-0732">Signal</keyword>